<accession>A0A0U1NM85</accession>
<organism evidence="7 8">
    <name type="scientific">Nereida ignava</name>
    <dbReference type="NCBI Taxonomy" id="282199"/>
    <lineage>
        <taxon>Bacteria</taxon>
        <taxon>Pseudomonadati</taxon>
        <taxon>Pseudomonadota</taxon>
        <taxon>Alphaproteobacteria</taxon>
        <taxon>Rhodobacterales</taxon>
        <taxon>Roseobacteraceae</taxon>
        <taxon>Nereida</taxon>
    </lineage>
</organism>
<evidence type="ECO:0000259" key="6">
    <source>
        <dbReference type="Pfam" id="PF01694"/>
    </source>
</evidence>
<reference evidence="7 8" key="1">
    <citation type="submission" date="2015-04" db="EMBL/GenBank/DDBJ databases">
        <authorList>
            <person name="Syromyatnikov M.Y."/>
            <person name="Popov V.N."/>
        </authorList>
    </citation>
    <scope>NUCLEOTIDE SEQUENCE [LARGE SCALE GENOMIC DNA]</scope>
    <source>
        <strain evidence="7 8">CECT 5292</strain>
    </source>
</reference>
<evidence type="ECO:0000256" key="5">
    <source>
        <dbReference type="SAM" id="Phobius"/>
    </source>
</evidence>
<evidence type="ECO:0000256" key="3">
    <source>
        <dbReference type="ARBA" id="ARBA00022989"/>
    </source>
</evidence>
<keyword evidence="3 5" id="KW-1133">Transmembrane helix</keyword>
<evidence type="ECO:0000256" key="4">
    <source>
        <dbReference type="ARBA" id="ARBA00023136"/>
    </source>
</evidence>
<sequence>MNQQPVVHPLHPVVLLLTAGFVIPELMFALGGTGFVGGPEASGWRLAAIQDYGFYGQIIDDGLERGIWTLDRLKRFLTYPFVHLSLTQALFAGVFVLALGKSVSDAFGGIPAFLVFFVSSIVGALAFGLAFDDPSPLVGGYPGAYGLIGAFTYLLAAQLAARGEPQVRAFMLIGFLLGIQLLFALLFGSNNTWIADAVGFAAGFLLSGIVRPGGWAGILARIRRN</sequence>
<feature type="transmembrane region" description="Helical" evidence="5">
    <location>
        <begin position="112"/>
        <end position="131"/>
    </location>
</feature>
<dbReference type="AlphaFoldDB" id="A0A0U1NM85"/>
<dbReference type="RefSeq" id="WP_048599263.1">
    <property type="nucleotide sequence ID" value="NZ_CBFHGK010000004.1"/>
</dbReference>
<dbReference type="OrthoDB" id="7836448at2"/>
<evidence type="ECO:0000256" key="1">
    <source>
        <dbReference type="ARBA" id="ARBA00004141"/>
    </source>
</evidence>
<evidence type="ECO:0000256" key="2">
    <source>
        <dbReference type="ARBA" id="ARBA00022692"/>
    </source>
</evidence>
<dbReference type="Gene3D" id="1.20.1540.10">
    <property type="entry name" value="Rhomboid-like"/>
    <property type="match status" value="1"/>
</dbReference>
<dbReference type="STRING" id="282199.GCA_001049735_01905"/>
<feature type="transmembrane region" description="Helical" evidence="5">
    <location>
        <begin position="169"/>
        <end position="187"/>
    </location>
</feature>
<feature type="transmembrane region" description="Helical" evidence="5">
    <location>
        <begin position="81"/>
        <end position="100"/>
    </location>
</feature>
<dbReference type="SUPFAM" id="SSF144091">
    <property type="entry name" value="Rhomboid-like"/>
    <property type="match status" value="1"/>
</dbReference>
<name>A0A0U1NM85_9RHOB</name>
<feature type="transmembrane region" description="Helical" evidence="5">
    <location>
        <begin position="193"/>
        <end position="220"/>
    </location>
</feature>
<dbReference type="Proteomes" id="UP000048949">
    <property type="component" value="Unassembled WGS sequence"/>
</dbReference>
<dbReference type="EMBL" id="CVQV01000009">
    <property type="protein sequence ID" value="CRK75851.1"/>
    <property type="molecule type" value="Genomic_DNA"/>
</dbReference>
<keyword evidence="2 5" id="KW-0812">Transmembrane</keyword>
<keyword evidence="4 5" id="KW-0472">Membrane</keyword>
<dbReference type="Pfam" id="PF01694">
    <property type="entry name" value="Rhomboid"/>
    <property type="match status" value="1"/>
</dbReference>
<gene>
    <name evidence="7" type="ORF">NIG5292_01906</name>
</gene>
<dbReference type="InterPro" id="IPR035952">
    <property type="entry name" value="Rhomboid-like_sf"/>
</dbReference>
<protein>
    <submittedName>
        <fullName evidence="7">Rhomboid family protein</fullName>
    </submittedName>
</protein>
<dbReference type="InterPro" id="IPR022764">
    <property type="entry name" value="Peptidase_S54_rhomboid_dom"/>
</dbReference>
<feature type="transmembrane region" description="Helical" evidence="5">
    <location>
        <begin position="137"/>
        <end position="157"/>
    </location>
</feature>
<evidence type="ECO:0000313" key="7">
    <source>
        <dbReference type="EMBL" id="CRK75851.1"/>
    </source>
</evidence>
<comment type="subcellular location">
    <subcellularLocation>
        <location evidence="1">Membrane</location>
        <topology evidence="1">Multi-pass membrane protein</topology>
    </subcellularLocation>
</comment>
<feature type="transmembrane region" description="Helical" evidence="5">
    <location>
        <begin position="12"/>
        <end position="36"/>
    </location>
</feature>
<dbReference type="GO" id="GO:0016020">
    <property type="term" value="C:membrane"/>
    <property type="evidence" value="ECO:0007669"/>
    <property type="project" value="UniProtKB-SubCell"/>
</dbReference>
<evidence type="ECO:0000313" key="8">
    <source>
        <dbReference type="Proteomes" id="UP000048949"/>
    </source>
</evidence>
<proteinExistence type="predicted"/>
<dbReference type="GO" id="GO:0004252">
    <property type="term" value="F:serine-type endopeptidase activity"/>
    <property type="evidence" value="ECO:0007669"/>
    <property type="project" value="InterPro"/>
</dbReference>
<keyword evidence="8" id="KW-1185">Reference proteome</keyword>
<feature type="domain" description="Peptidase S54 rhomboid" evidence="6">
    <location>
        <begin position="73"/>
        <end position="210"/>
    </location>
</feature>